<gene>
    <name evidence="2" type="ORF">BAA01_00225</name>
</gene>
<protein>
    <submittedName>
        <fullName evidence="2">PadR family transcriptional regulator</fullName>
    </submittedName>
</protein>
<comment type="caution">
    <text evidence="2">The sequence shown here is derived from an EMBL/GenBank/DDBJ whole genome shotgun (WGS) entry which is preliminary data.</text>
</comment>
<evidence type="ECO:0000313" key="3">
    <source>
        <dbReference type="Proteomes" id="UP000196475"/>
    </source>
</evidence>
<sequence length="111" mass="12993">MGDQNISSDIIRGHIDAIILRVLLDGDNYGYEIIKAIWRKSNGQYELKEPSLYSSLKRLESQQLIESYWGNESQGGRRKYYRVTELGKAAYERYLSEWKMAREILDKLIAD</sequence>
<dbReference type="InterPro" id="IPR052509">
    <property type="entry name" value="Metal_resp_DNA-bind_regulator"/>
</dbReference>
<reference evidence="3" key="1">
    <citation type="submission" date="2016-06" db="EMBL/GenBank/DDBJ databases">
        <authorList>
            <person name="Nascimento L."/>
            <person name="Pereira R.V."/>
            <person name="Martins L.F."/>
            <person name="Quaggio R.B."/>
            <person name="Silva A.M."/>
            <person name="Setubal J.C."/>
        </authorList>
    </citation>
    <scope>NUCLEOTIDE SEQUENCE [LARGE SCALE GENOMIC DNA]</scope>
</reference>
<evidence type="ECO:0000313" key="2">
    <source>
        <dbReference type="EMBL" id="OUM90894.1"/>
    </source>
</evidence>
<dbReference type="InterPro" id="IPR036390">
    <property type="entry name" value="WH_DNA-bd_sf"/>
</dbReference>
<evidence type="ECO:0000259" key="1">
    <source>
        <dbReference type="Pfam" id="PF03551"/>
    </source>
</evidence>
<dbReference type="Pfam" id="PF03551">
    <property type="entry name" value="PadR"/>
    <property type="match status" value="1"/>
</dbReference>
<dbReference type="Gene3D" id="1.10.10.10">
    <property type="entry name" value="Winged helix-like DNA-binding domain superfamily/Winged helix DNA-binding domain"/>
    <property type="match status" value="1"/>
</dbReference>
<accession>A0A1Y3PV39</accession>
<feature type="domain" description="Transcription regulator PadR N-terminal" evidence="1">
    <location>
        <begin position="19"/>
        <end position="92"/>
    </location>
</feature>
<dbReference type="SUPFAM" id="SSF46785">
    <property type="entry name" value="Winged helix' DNA-binding domain"/>
    <property type="match status" value="1"/>
</dbReference>
<dbReference type="PANTHER" id="PTHR33169">
    <property type="entry name" value="PADR-FAMILY TRANSCRIPTIONAL REGULATOR"/>
    <property type="match status" value="1"/>
</dbReference>
<dbReference type="AlphaFoldDB" id="A0A1Y3PV39"/>
<proteinExistence type="predicted"/>
<name>A0A1Y3PV39_9BACI</name>
<dbReference type="InterPro" id="IPR036388">
    <property type="entry name" value="WH-like_DNA-bd_sf"/>
</dbReference>
<dbReference type="Proteomes" id="UP000196475">
    <property type="component" value="Unassembled WGS sequence"/>
</dbReference>
<dbReference type="InterPro" id="IPR005149">
    <property type="entry name" value="Tscrpt_reg_PadR_N"/>
</dbReference>
<dbReference type="EMBL" id="LZRT01000009">
    <property type="protein sequence ID" value="OUM90894.1"/>
    <property type="molecule type" value="Genomic_DNA"/>
</dbReference>
<dbReference type="PANTHER" id="PTHR33169:SF14">
    <property type="entry name" value="TRANSCRIPTIONAL REGULATOR RV3488"/>
    <property type="match status" value="1"/>
</dbReference>
<organism evidence="2 3">
    <name type="scientific">Bacillus thermozeamaize</name>
    <dbReference type="NCBI Taxonomy" id="230954"/>
    <lineage>
        <taxon>Bacteria</taxon>
        <taxon>Bacillati</taxon>
        <taxon>Bacillota</taxon>
        <taxon>Bacilli</taxon>
        <taxon>Bacillales</taxon>
        <taxon>Bacillaceae</taxon>
        <taxon>Bacillus</taxon>
    </lineage>
</organism>